<feature type="region of interest" description="Disordered" evidence="1">
    <location>
        <begin position="423"/>
        <end position="446"/>
    </location>
</feature>
<dbReference type="OrthoDB" id="3989290at2759"/>
<name>A0A448YPU7_BRENA</name>
<dbReference type="InParanoid" id="A0A448YPU7"/>
<evidence type="ECO:0000313" key="3">
    <source>
        <dbReference type="Proteomes" id="UP000290900"/>
    </source>
</evidence>
<gene>
    <name evidence="2" type="ORF">BRENAR_LOCUS3685</name>
</gene>
<dbReference type="Proteomes" id="UP000290900">
    <property type="component" value="Unassembled WGS sequence"/>
</dbReference>
<accession>A0A448YPU7</accession>
<dbReference type="EMBL" id="CAACVR010000034">
    <property type="protein sequence ID" value="VEU22954.1"/>
    <property type="molecule type" value="Genomic_DNA"/>
</dbReference>
<proteinExistence type="predicted"/>
<evidence type="ECO:0000256" key="1">
    <source>
        <dbReference type="SAM" id="MobiDB-lite"/>
    </source>
</evidence>
<organism evidence="2 3">
    <name type="scientific">Brettanomyces naardenensis</name>
    <name type="common">Yeast</name>
    <dbReference type="NCBI Taxonomy" id="13370"/>
    <lineage>
        <taxon>Eukaryota</taxon>
        <taxon>Fungi</taxon>
        <taxon>Dikarya</taxon>
        <taxon>Ascomycota</taxon>
        <taxon>Saccharomycotina</taxon>
        <taxon>Pichiomycetes</taxon>
        <taxon>Pichiales</taxon>
        <taxon>Pichiaceae</taxon>
        <taxon>Brettanomyces</taxon>
    </lineage>
</organism>
<protein>
    <submittedName>
        <fullName evidence="2">DEKNAAC104242</fullName>
    </submittedName>
</protein>
<sequence length="468" mass="52238">MGIRIQLTIKNELSGASTSPLQLPEEVDLQTEWGEIRELIGRDHDGIVSYKINDVSVVNVDDLTPLRDLLGTDTSPEEIQIEAISSLEPTRTSLMGTSDSPYFVPDTREEARRESSKYLTKILLPDGSVRKISGHSFERLEDGGEFVDQLATSSVKYVVEGINDRGEQVTVELSSQQCILVDKGDPNYDPYILVSNSARKALDSIQPIGFLTVNVDRDGQDTVPRVNLLARLRAAERNLLLRFRESIANGFLTRISAYLSSLVFRYFPLALFAVLTDYASPPILLMMALFVLSSHSMVTQLEEIIRQDLPVRLKPYLMRFVNFLKFVSRSLDRLNLNGLGTWVVDFGIGNDRPHLSAERRPEEEQHGVNGVAVKVWKVLKVIFQDLVLALSTLLPSFFSIYSYEMVRKRAEAERVEAEIAQRNGAANADDLPNEGEPLNADLGQLGQADQVVQDVQDAELPDGIPAHE</sequence>
<evidence type="ECO:0000313" key="2">
    <source>
        <dbReference type="EMBL" id="VEU22954.1"/>
    </source>
</evidence>
<dbReference type="AlphaFoldDB" id="A0A448YPU7"/>
<keyword evidence="3" id="KW-1185">Reference proteome</keyword>
<reference evidence="2 3" key="1">
    <citation type="submission" date="2018-12" db="EMBL/GenBank/DDBJ databases">
        <authorList>
            <person name="Tiukova I."/>
            <person name="Dainat J."/>
        </authorList>
    </citation>
    <scope>NUCLEOTIDE SEQUENCE [LARGE SCALE GENOMIC DNA]</scope>
</reference>